<feature type="active site" description="Nucleophile" evidence="1">
    <location>
        <position position="24"/>
    </location>
</feature>
<feature type="disulfide bond" evidence="2">
    <location>
        <begin position="156"/>
        <end position="208"/>
    </location>
</feature>
<keyword evidence="2" id="KW-1015">Disulfide bond</keyword>
<evidence type="ECO:0000313" key="4">
    <source>
        <dbReference type="EMBL" id="QMV86509.1"/>
    </source>
</evidence>
<evidence type="ECO:0000313" key="5">
    <source>
        <dbReference type="Proteomes" id="UP000515570"/>
    </source>
</evidence>
<dbReference type="GO" id="GO:0016788">
    <property type="term" value="F:hydrolase activity, acting on ester bonds"/>
    <property type="evidence" value="ECO:0007669"/>
    <property type="project" value="InterPro"/>
</dbReference>
<dbReference type="EMBL" id="CP059833">
    <property type="protein sequence ID" value="QMV86509.1"/>
    <property type="molecule type" value="Genomic_DNA"/>
</dbReference>
<dbReference type="CDD" id="cd01823">
    <property type="entry name" value="SEST_like"/>
    <property type="match status" value="1"/>
</dbReference>
<dbReference type="Pfam" id="PF13472">
    <property type="entry name" value="Lipase_GDSL_2"/>
    <property type="match status" value="1"/>
</dbReference>
<dbReference type="InterPro" id="IPR037460">
    <property type="entry name" value="SEST-like"/>
</dbReference>
<dbReference type="Gene3D" id="3.40.50.1110">
    <property type="entry name" value="SGNH hydrolase"/>
    <property type="match status" value="2"/>
</dbReference>
<accession>A0A7G5FIR8</accession>
<evidence type="ECO:0000256" key="2">
    <source>
        <dbReference type="PIRSR" id="PIRSR637460-2"/>
    </source>
</evidence>
<dbReference type="Proteomes" id="UP000515570">
    <property type="component" value="Chromosome"/>
</dbReference>
<organism evidence="4 5">
    <name type="scientific">Corynebacterium hindlerae</name>
    <dbReference type="NCBI Taxonomy" id="699041"/>
    <lineage>
        <taxon>Bacteria</taxon>
        <taxon>Bacillati</taxon>
        <taxon>Actinomycetota</taxon>
        <taxon>Actinomycetes</taxon>
        <taxon>Mycobacteriales</taxon>
        <taxon>Corynebacteriaceae</taxon>
        <taxon>Corynebacterium</taxon>
    </lineage>
</organism>
<dbReference type="InterPro" id="IPR013830">
    <property type="entry name" value="SGNH_hydro"/>
</dbReference>
<protein>
    <submittedName>
        <fullName evidence="4">SGNH/GDSL hydrolase family protein</fullName>
    </submittedName>
</protein>
<dbReference type="InterPro" id="IPR036514">
    <property type="entry name" value="SGNH_hydro_sf"/>
</dbReference>
<gene>
    <name evidence="4" type="ORF">HW450_09140</name>
</gene>
<proteinExistence type="predicted"/>
<feature type="domain" description="SGNH hydrolase-type esterase" evidence="3">
    <location>
        <begin position="21"/>
        <end position="239"/>
    </location>
</feature>
<dbReference type="AlphaFoldDB" id="A0A7G5FIR8"/>
<feature type="disulfide bond" evidence="2">
    <location>
        <begin position="45"/>
        <end position="69"/>
    </location>
</feature>
<sequence length="251" mass="26816">MGVASPHASATPAQQRNVIILGDSMVADPWAGDVVVNRLRGGGQCPRSAESYAEQAARQAGLEARNFSCAGSQVNIGGPFLKTAFADQVDAALPAIDPNTTHVWITQGFNDTWSGFGPEAYLDGMSWHIARIRERAPQATITMIGYPSITSNGQLCLARVIPGAPGPVPAVQVADMESQAQEMQRELARRTGIGFVDVRSQTPGNGMCSPDDVRYVSALIDTTGPVAHMPFHINERGHREMAHMVVDQLGL</sequence>
<dbReference type="SUPFAM" id="SSF52266">
    <property type="entry name" value="SGNH hydrolase"/>
    <property type="match status" value="1"/>
</dbReference>
<evidence type="ECO:0000259" key="3">
    <source>
        <dbReference type="Pfam" id="PF13472"/>
    </source>
</evidence>
<feature type="active site" evidence="1">
    <location>
        <position position="232"/>
    </location>
</feature>
<name>A0A7G5FIR8_9CORY</name>
<evidence type="ECO:0000256" key="1">
    <source>
        <dbReference type="PIRSR" id="PIRSR637460-1"/>
    </source>
</evidence>
<keyword evidence="4" id="KW-0378">Hydrolase</keyword>
<keyword evidence="5" id="KW-1185">Reference proteome</keyword>
<reference evidence="4 5" key="1">
    <citation type="submission" date="2020-07" db="EMBL/GenBank/DDBJ databases">
        <title>non toxigenic Corynebacterium sp. nov from a clinical source.</title>
        <authorList>
            <person name="Bernier A.-M."/>
            <person name="Bernard K."/>
        </authorList>
    </citation>
    <scope>NUCLEOTIDE SEQUENCE [LARGE SCALE GENOMIC DNA]</scope>
    <source>
        <strain evidence="5">NML 93-0612</strain>
    </source>
</reference>